<keyword evidence="1" id="KW-0418">Kinase</keyword>
<keyword evidence="1" id="KW-0808">Transferase</keyword>
<protein>
    <submittedName>
        <fullName evidence="1">D-glycerate 3-kinase</fullName>
        <ecNumber evidence="1">2.7.1.31</ecNumber>
    </submittedName>
</protein>
<evidence type="ECO:0000313" key="1">
    <source>
        <dbReference type="EMBL" id="ATX81958.1"/>
    </source>
</evidence>
<dbReference type="KEGG" id="mfn:Ga0123462_1092"/>
<organism evidence="1 2">
    <name type="scientific">Mariprofundus ferrinatatus</name>
    <dbReference type="NCBI Taxonomy" id="1921087"/>
    <lineage>
        <taxon>Bacteria</taxon>
        <taxon>Pseudomonadati</taxon>
        <taxon>Pseudomonadota</taxon>
        <taxon>Candidatius Mariprofundia</taxon>
        <taxon>Mariprofundales</taxon>
        <taxon>Mariprofundaceae</taxon>
        <taxon>Mariprofundus</taxon>
    </lineage>
</organism>
<sequence length="308" mass="35263">MSPATITAVSPVITEKGAALGEALNAYIRQEHLPETYYNIVREHLLPLADWIASRKQEKSLVIGINGAQGSGKSTIAGILSIILRESGYRVAVLSIDDLYLTHLERQKLSESVHPLFKTRGVPGTHDVDLGIETINRLKSWKGEVAIPRFDKGIDDRLPVDQWTYCRAPVDFILFEGWCVSTPPQTQDELVEPMNSLEAQEDKDGVWRRAVNDLLSKQYQKLFDMIDHLIFLQPPGFDCVVKWRSAQERRTFIDRQNDGMNTQQLIRFIQHYERLTRHSMEHLPELADVLLEIDHAQRVVCSTYRYGR</sequence>
<dbReference type="AlphaFoldDB" id="A0A2K8L3Q1"/>
<proteinExistence type="predicted"/>
<gene>
    <name evidence="1" type="ORF">Ga0123462_1092</name>
</gene>
<dbReference type="PANTHER" id="PTHR10285">
    <property type="entry name" value="URIDINE KINASE"/>
    <property type="match status" value="1"/>
</dbReference>
<dbReference type="OrthoDB" id="455474at2"/>
<dbReference type="GO" id="GO:0008887">
    <property type="term" value="F:glycerate kinase activity"/>
    <property type="evidence" value="ECO:0007669"/>
    <property type="project" value="UniProtKB-EC"/>
</dbReference>
<dbReference type="EMBL" id="CP018800">
    <property type="protein sequence ID" value="ATX81958.1"/>
    <property type="molecule type" value="Genomic_DNA"/>
</dbReference>
<evidence type="ECO:0000313" key="2">
    <source>
        <dbReference type="Proteomes" id="UP000231637"/>
    </source>
</evidence>
<dbReference type="Pfam" id="PF03308">
    <property type="entry name" value="MeaB"/>
    <property type="match status" value="1"/>
</dbReference>
<reference evidence="1 2" key="1">
    <citation type="submission" date="2016-12" db="EMBL/GenBank/DDBJ databases">
        <title>Isolation and genomic insights into novel planktonic Zetaproteobacteria from stratified waters of the Chesapeake Bay.</title>
        <authorList>
            <person name="McAllister S.M."/>
            <person name="Kato S."/>
            <person name="Chan C.S."/>
            <person name="Chiu B.K."/>
            <person name="Field E.K."/>
        </authorList>
    </citation>
    <scope>NUCLEOTIDE SEQUENCE [LARGE SCALE GENOMIC DNA]</scope>
    <source>
        <strain evidence="1 2">CP-8</strain>
    </source>
</reference>
<dbReference type="InterPro" id="IPR027417">
    <property type="entry name" value="P-loop_NTPase"/>
</dbReference>
<keyword evidence="2" id="KW-1185">Reference proteome</keyword>
<dbReference type="Gene3D" id="3.40.50.300">
    <property type="entry name" value="P-loop containing nucleotide triphosphate hydrolases"/>
    <property type="match status" value="1"/>
</dbReference>
<dbReference type="EC" id="2.7.1.31" evidence="1"/>
<accession>A0A2K8L3Q1</accession>
<dbReference type="SUPFAM" id="SSF52540">
    <property type="entry name" value="P-loop containing nucleoside triphosphate hydrolases"/>
    <property type="match status" value="1"/>
</dbReference>
<name>A0A2K8L3Q1_9PROT</name>
<dbReference type="Proteomes" id="UP000231637">
    <property type="component" value="Chromosome"/>
</dbReference>